<dbReference type="NCBIfam" id="NF009623">
    <property type="entry name" value="PRK13130.1"/>
    <property type="match status" value="1"/>
</dbReference>
<sequence length="79" mass="9094">MALVNSILRKCRDCGRYTLRKDKCPYCGGELRVPHPPKFSPEDKYRRYKLFMDVISGRVQVSRETLDKIRGELGGGANF</sequence>
<organism evidence="8 9">
    <name type="scientific">Thermocladium modestius</name>
    <dbReference type="NCBI Taxonomy" id="62609"/>
    <lineage>
        <taxon>Archaea</taxon>
        <taxon>Thermoproteota</taxon>
        <taxon>Thermoprotei</taxon>
        <taxon>Thermoproteales</taxon>
        <taxon>Thermoproteaceae</taxon>
        <taxon>Thermocladium</taxon>
    </lineage>
</organism>
<dbReference type="HAMAP" id="MF_00803">
    <property type="entry name" value="Nop10"/>
    <property type="match status" value="1"/>
</dbReference>
<dbReference type="Proteomes" id="UP000610960">
    <property type="component" value="Unassembled WGS sequence"/>
</dbReference>
<evidence type="ECO:0000256" key="1">
    <source>
        <dbReference type="ARBA" id="ARBA00002325"/>
    </source>
</evidence>
<keyword evidence="6 7" id="KW-0687">Ribonucleoprotein</keyword>
<dbReference type="GO" id="GO:1990904">
    <property type="term" value="C:ribonucleoprotein complex"/>
    <property type="evidence" value="ECO:0007669"/>
    <property type="project" value="UniProtKB-KW"/>
</dbReference>
<comment type="similarity">
    <text evidence="2 7">Belongs to the NOP10 family.</text>
</comment>
<keyword evidence="5 7" id="KW-0698">rRNA processing</keyword>
<evidence type="ECO:0000313" key="9">
    <source>
        <dbReference type="Proteomes" id="UP000610960"/>
    </source>
</evidence>
<dbReference type="AlphaFoldDB" id="A0A830GUN8"/>
<evidence type="ECO:0000313" key="8">
    <source>
        <dbReference type="EMBL" id="GGP21031.1"/>
    </source>
</evidence>
<dbReference type="GO" id="GO:0006364">
    <property type="term" value="P:rRNA processing"/>
    <property type="evidence" value="ECO:0007669"/>
    <property type="project" value="UniProtKB-UniRule"/>
</dbReference>
<reference evidence="8" key="2">
    <citation type="submission" date="2020-09" db="EMBL/GenBank/DDBJ databases">
        <authorList>
            <person name="Sun Q."/>
            <person name="Ohkuma M."/>
        </authorList>
    </citation>
    <scope>NUCLEOTIDE SEQUENCE</scope>
    <source>
        <strain evidence="8">JCM 10088</strain>
    </source>
</reference>
<dbReference type="GO" id="GO:0030515">
    <property type="term" value="F:snoRNA binding"/>
    <property type="evidence" value="ECO:0007669"/>
    <property type="project" value="InterPro"/>
</dbReference>
<evidence type="ECO:0000256" key="4">
    <source>
        <dbReference type="ARBA" id="ARBA00022517"/>
    </source>
</evidence>
<proteinExistence type="inferred from homology"/>
<evidence type="ECO:0000256" key="6">
    <source>
        <dbReference type="ARBA" id="ARBA00023274"/>
    </source>
</evidence>
<evidence type="ECO:0000256" key="2">
    <source>
        <dbReference type="ARBA" id="ARBA00009462"/>
    </source>
</evidence>
<evidence type="ECO:0000256" key="5">
    <source>
        <dbReference type="ARBA" id="ARBA00022552"/>
    </source>
</evidence>
<dbReference type="InterPro" id="IPR023532">
    <property type="entry name" value="Nop10_arc-typ"/>
</dbReference>
<keyword evidence="4 7" id="KW-0690">Ribosome biogenesis</keyword>
<dbReference type="SUPFAM" id="SSF144210">
    <property type="entry name" value="Nop10-like SnoRNP"/>
    <property type="match status" value="1"/>
</dbReference>
<accession>A0A830GUN8</accession>
<evidence type="ECO:0000256" key="7">
    <source>
        <dbReference type="HAMAP-Rule" id="MF_00803"/>
    </source>
</evidence>
<dbReference type="Pfam" id="PF04135">
    <property type="entry name" value="Nop10p"/>
    <property type="match status" value="1"/>
</dbReference>
<reference evidence="8" key="1">
    <citation type="journal article" date="2014" name="Int. J. Syst. Evol. Microbiol.">
        <title>Complete genome sequence of Corynebacterium casei LMG S-19264T (=DSM 44701T), isolated from a smear-ripened cheese.</title>
        <authorList>
            <consortium name="US DOE Joint Genome Institute (JGI-PGF)"/>
            <person name="Walter F."/>
            <person name="Albersmeier A."/>
            <person name="Kalinowski J."/>
            <person name="Ruckert C."/>
        </authorList>
    </citation>
    <scope>NUCLEOTIDE SEQUENCE</scope>
    <source>
        <strain evidence="8">JCM 10088</strain>
    </source>
</reference>
<name>A0A830GUN8_9CREN</name>
<dbReference type="InterPro" id="IPR036756">
    <property type="entry name" value="H/ACA_rnp_Nop10_sf"/>
</dbReference>
<comment type="caution">
    <text evidence="8">The sequence shown here is derived from an EMBL/GenBank/DDBJ whole genome shotgun (WGS) entry which is preliminary data.</text>
</comment>
<gene>
    <name evidence="7" type="primary">nop10</name>
    <name evidence="8" type="ORF">GCM10007981_11500</name>
</gene>
<dbReference type="Gene3D" id="2.20.28.40">
    <property type="entry name" value="H/ACA ribonucleoprotein complex, subunit Nop10"/>
    <property type="match status" value="1"/>
</dbReference>
<comment type="function">
    <text evidence="1 7">Involved in ribosome biogenesis; more specifically in 18S rRNA pseudouridylation and in cleavage of pre-rRNA.</text>
</comment>
<evidence type="ECO:0000256" key="3">
    <source>
        <dbReference type="ARBA" id="ARBA00018821"/>
    </source>
</evidence>
<keyword evidence="9" id="KW-1185">Reference proteome</keyword>
<protein>
    <recommendedName>
        <fullName evidence="3 7">Ribosome biogenesis protein Nop10</fullName>
    </recommendedName>
</protein>
<dbReference type="GO" id="GO:0001522">
    <property type="term" value="P:pseudouridine synthesis"/>
    <property type="evidence" value="ECO:0007669"/>
    <property type="project" value="InterPro"/>
</dbReference>
<dbReference type="InterPro" id="IPR007264">
    <property type="entry name" value="H/ACA_rnp_Nop10"/>
</dbReference>
<dbReference type="EMBL" id="BMNL01000002">
    <property type="protein sequence ID" value="GGP21031.1"/>
    <property type="molecule type" value="Genomic_DNA"/>
</dbReference>
<dbReference type="OrthoDB" id="7259at2157"/>